<dbReference type="Proteomes" id="UP000235826">
    <property type="component" value="Chromosome"/>
</dbReference>
<dbReference type="PANTHER" id="PTHR38009:SF1">
    <property type="entry name" value="CONSERVED HYPOTHETICAL PHAGE TAIL PROTEIN"/>
    <property type="match status" value="1"/>
</dbReference>
<dbReference type="InterPro" id="IPR010667">
    <property type="entry name" value="Phage_T4_Gp19"/>
</dbReference>
<dbReference type="Pfam" id="PF06841">
    <property type="entry name" value="Phage_T4_gp19"/>
    <property type="match status" value="1"/>
</dbReference>
<organism evidence="1 2">
    <name type="scientific">Flavivirga eckloniae</name>
    <dbReference type="NCBI Taxonomy" id="1803846"/>
    <lineage>
        <taxon>Bacteria</taxon>
        <taxon>Pseudomonadati</taxon>
        <taxon>Bacteroidota</taxon>
        <taxon>Flavobacteriia</taxon>
        <taxon>Flavobacteriales</taxon>
        <taxon>Flavobacteriaceae</taxon>
        <taxon>Flavivirga</taxon>
    </lineage>
</organism>
<accession>A0A2K9PPT6</accession>
<name>A0A2K9PPT6_9FLAO</name>
<protein>
    <submittedName>
        <fullName evidence="1">Phage tail protein</fullName>
    </submittedName>
</protein>
<reference evidence="1 2" key="1">
    <citation type="submission" date="2018-01" db="EMBL/GenBank/DDBJ databases">
        <title>Complete genome sequence of Flavivirga eckloniae ECD14 isolated from seaweed Ecklonia cava.</title>
        <authorList>
            <person name="Lee J.H."/>
            <person name="Baik K.S."/>
            <person name="Seong C.N."/>
        </authorList>
    </citation>
    <scope>NUCLEOTIDE SEQUENCE [LARGE SCALE GENOMIC DNA]</scope>
    <source>
        <strain evidence="1 2">ECD14</strain>
    </source>
</reference>
<sequence>MPNTDFPLPKFHFSVQWGGSKIAFTEVSGLNKEMDVIEHRVGSSPNFFKEKMPGMQKLSNITLKRGVFLGDNEFADWFNTVAQNTVEKRTIIISLLDENQEPRVVWTVNDCFIVSLKCTDLKSDANEAAIDTVEVANHGFTVEYKA</sequence>
<dbReference type="RefSeq" id="WP_102755727.1">
    <property type="nucleotide sequence ID" value="NZ_CP025791.1"/>
</dbReference>
<dbReference type="AlphaFoldDB" id="A0A2K9PPT6"/>
<gene>
    <name evidence="1" type="ORF">C1H87_10320</name>
</gene>
<keyword evidence="2" id="KW-1185">Reference proteome</keyword>
<dbReference type="EMBL" id="CP025791">
    <property type="protein sequence ID" value="AUP79072.1"/>
    <property type="molecule type" value="Genomic_DNA"/>
</dbReference>
<dbReference type="GO" id="GO:0005198">
    <property type="term" value="F:structural molecule activity"/>
    <property type="evidence" value="ECO:0007669"/>
    <property type="project" value="InterPro"/>
</dbReference>
<dbReference type="OrthoDB" id="73314at2"/>
<evidence type="ECO:0000313" key="2">
    <source>
        <dbReference type="Proteomes" id="UP000235826"/>
    </source>
</evidence>
<evidence type="ECO:0000313" key="1">
    <source>
        <dbReference type="EMBL" id="AUP79072.1"/>
    </source>
</evidence>
<dbReference type="PANTHER" id="PTHR38009">
    <property type="entry name" value="CONSERVED HYPOTHETICAL PHAGE TAIL PROTEIN"/>
    <property type="match status" value="1"/>
</dbReference>
<dbReference type="KEGG" id="fek:C1H87_10320"/>
<proteinExistence type="predicted"/>
<dbReference type="NCBIfam" id="TIGR02241">
    <property type="entry name" value="conserved hypothetical phage tail region protein"/>
    <property type="match status" value="1"/>
</dbReference>
<dbReference type="InterPro" id="IPR011747">
    <property type="entry name" value="CHP02241"/>
</dbReference>